<reference evidence="11 12" key="1">
    <citation type="journal article" date="2016" name="Nat. Commun.">
        <title>Extremotolerant tardigrade genome and improved radiotolerance of human cultured cells by tardigrade-unique protein.</title>
        <authorList>
            <person name="Hashimoto T."/>
            <person name="Horikawa D.D."/>
            <person name="Saito Y."/>
            <person name="Kuwahara H."/>
            <person name="Kozuka-Hata H."/>
            <person name="Shin-I T."/>
            <person name="Minakuchi Y."/>
            <person name="Ohishi K."/>
            <person name="Motoyama A."/>
            <person name="Aizu T."/>
            <person name="Enomoto A."/>
            <person name="Kondo K."/>
            <person name="Tanaka S."/>
            <person name="Hara Y."/>
            <person name="Koshikawa S."/>
            <person name="Sagara H."/>
            <person name="Miura T."/>
            <person name="Yokobori S."/>
            <person name="Miyagawa K."/>
            <person name="Suzuki Y."/>
            <person name="Kubo T."/>
            <person name="Oyama M."/>
            <person name="Kohara Y."/>
            <person name="Fujiyama A."/>
            <person name="Arakawa K."/>
            <person name="Katayama T."/>
            <person name="Toyoda A."/>
            <person name="Kunieda T."/>
        </authorList>
    </citation>
    <scope>NUCLEOTIDE SEQUENCE [LARGE SCALE GENOMIC DNA]</scope>
    <source>
        <strain evidence="11 12">YOKOZUNA-1</strain>
    </source>
</reference>
<comment type="caution">
    <text evidence="11">The sequence shown here is derived from an EMBL/GenBank/DDBJ whole genome shotgun (WGS) entry which is preliminary data.</text>
</comment>
<organism evidence="11 12">
    <name type="scientific">Ramazzottius varieornatus</name>
    <name type="common">Water bear</name>
    <name type="synonym">Tardigrade</name>
    <dbReference type="NCBI Taxonomy" id="947166"/>
    <lineage>
        <taxon>Eukaryota</taxon>
        <taxon>Metazoa</taxon>
        <taxon>Ecdysozoa</taxon>
        <taxon>Tardigrada</taxon>
        <taxon>Eutardigrada</taxon>
        <taxon>Parachela</taxon>
        <taxon>Hypsibioidea</taxon>
        <taxon>Ramazzottiidae</taxon>
        <taxon>Ramazzottius</taxon>
    </lineage>
</organism>
<dbReference type="InterPro" id="IPR027640">
    <property type="entry name" value="Kinesin-like_fam"/>
</dbReference>
<evidence type="ECO:0000256" key="1">
    <source>
        <dbReference type="ARBA" id="ARBA00004245"/>
    </source>
</evidence>
<dbReference type="PANTHER" id="PTHR47969">
    <property type="entry name" value="CHROMOSOME-ASSOCIATED KINESIN KIF4A-RELATED"/>
    <property type="match status" value="1"/>
</dbReference>
<evidence type="ECO:0000256" key="6">
    <source>
        <dbReference type="ARBA" id="ARBA00023212"/>
    </source>
</evidence>
<dbReference type="PROSITE" id="PS50067">
    <property type="entry name" value="KINESIN_MOTOR_2"/>
    <property type="match status" value="1"/>
</dbReference>
<dbReference type="Pfam" id="PF00225">
    <property type="entry name" value="Kinesin"/>
    <property type="match status" value="1"/>
</dbReference>
<keyword evidence="8" id="KW-0493">Microtubule</keyword>
<feature type="domain" description="Kinesin motor" evidence="10">
    <location>
        <begin position="9"/>
        <end position="338"/>
    </location>
</feature>
<dbReference type="FunFam" id="3.40.850.10:FF:000082">
    <property type="entry name" value="OSM3-like kinesin"/>
    <property type="match status" value="1"/>
</dbReference>
<evidence type="ECO:0000256" key="2">
    <source>
        <dbReference type="ARBA" id="ARBA00022490"/>
    </source>
</evidence>
<dbReference type="GO" id="GO:0007018">
    <property type="term" value="P:microtubule-based movement"/>
    <property type="evidence" value="ECO:0007669"/>
    <property type="project" value="InterPro"/>
</dbReference>
<keyword evidence="3 7" id="KW-0547">Nucleotide-binding</keyword>
<gene>
    <name evidence="11" type="primary">RvY_13848-1</name>
    <name evidence="11" type="synonym">RvY_13848.1</name>
    <name evidence="11" type="ORF">RvY_13848</name>
</gene>
<dbReference type="EMBL" id="BDGG01000009">
    <property type="protein sequence ID" value="GAV03422.1"/>
    <property type="molecule type" value="Genomic_DNA"/>
</dbReference>
<sequence>MQAAKSEEAVRVLVRCRPLSDKEVAAGYKPVVIVDNKARKITVKTDKAEKGEKVYTFDGVYGSESTQEDVFNGSIRSLVDAALQGFNSTIFAYGQTGTGKTFTMQGSSKDPGIIPRSMQQIFSHIDSSINERYLVNASYMEIYQEELHDLLRKQGKEENAKKIEIKVDQNGSIYVKHLSQYQLKSVRHMEKMMERGQQNRSVGSTDMNEYSSRSHAIFTVNIECSHLGLDGKEHIRVGKLNLVDLAGSEKQAKTNSSGERFKEATQINLSLSTLGKVINALVEKSSHVPYRDSKLTRLLQDSLGGNSKTIMVANIGPASYNVEETLSTLRYANRAKNIKNTPHINEDPKDAKLREYLDELSALRAKLASRSSNGSTSAIRNGQLNLADVDDEEATEDESYISAQQALNKERNAMLADTGLNEQEKRQLAEDFARKEEALKGREVERQELRAKVESIEERMLRGHLVSVRERLSAQEEDLRRKQQELDEQERRESDVIAALDREHRDVAQKNSTVSVLKANIDVTKAKTAKLQAEQEELRKAIKEEEALARSIGHTQVEEVQQLQQREALLWTMINYFVPANSWEPLLEGAAYSARRRDWSLPTKSQSVTRPPLFLNYSDERKKYLEEKYNSLLWENILPVPVEMDDVEGNKETTEGEATFDAEEAVYNKMLAGALDAACHEEDIVVDADVYTIEREPSSGYSGSSHSQSLSRSSAATPKPSRSPTDQKPLERYPSAGGWLK</sequence>
<dbReference type="SMART" id="SM00129">
    <property type="entry name" value="KISc"/>
    <property type="match status" value="1"/>
</dbReference>
<evidence type="ECO:0000256" key="5">
    <source>
        <dbReference type="ARBA" id="ARBA00023054"/>
    </source>
</evidence>
<comment type="subcellular location">
    <subcellularLocation>
        <location evidence="1">Cytoplasm</location>
        <location evidence="1">Cytoskeleton</location>
    </subcellularLocation>
</comment>
<dbReference type="PRINTS" id="PR00380">
    <property type="entry name" value="KINESINHEAVY"/>
</dbReference>
<dbReference type="GO" id="GO:0003777">
    <property type="term" value="F:microtubule motor activity"/>
    <property type="evidence" value="ECO:0007669"/>
    <property type="project" value="InterPro"/>
</dbReference>
<feature type="region of interest" description="Disordered" evidence="9">
    <location>
        <begin position="696"/>
        <end position="741"/>
    </location>
</feature>
<proteinExistence type="inferred from homology"/>
<evidence type="ECO:0000256" key="3">
    <source>
        <dbReference type="ARBA" id="ARBA00022741"/>
    </source>
</evidence>
<keyword evidence="4 7" id="KW-0067">ATP-binding</keyword>
<evidence type="ECO:0000313" key="12">
    <source>
        <dbReference type="Proteomes" id="UP000186922"/>
    </source>
</evidence>
<keyword evidence="6" id="KW-0206">Cytoskeleton</keyword>
<evidence type="ECO:0000256" key="8">
    <source>
        <dbReference type="RuleBase" id="RU000394"/>
    </source>
</evidence>
<dbReference type="Proteomes" id="UP000186922">
    <property type="component" value="Unassembled WGS sequence"/>
</dbReference>
<evidence type="ECO:0000256" key="7">
    <source>
        <dbReference type="PROSITE-ProRule" id="PRU00283"/>
    </source>
</evidence>
<keyword evidence="7 8" id="KW-0505">Motor protein</keyword>
<evidence type="ECO:0000313" key="11">
    <source>
        <dbReference type="EMBL" id="GAV03422.1"/>
    </source>
</evidence>
<dbReference type="GO" id="GO:0005524">
    <property type="term" value="F:ATP binding"/>
    <property type="evidence" value="ECO:0007669"/>
    <property type="project" value="UniProtKB-UniRule"/>
</dbReference>
<dbReference type="PANTHER" id="PTHR47969:SF15">
    <property type="entry name" value="CHROMOSOME-ASSOCIATED KINESIN KIF4A-RELATED"/>
    <property type="match status" value="1"/>
</dbReference>
<protein>
    <recommendedName>
        <fullName evidence="8">Kinesin-like protein</fullName>
    </recommendedName>
</protein>
<dbReference type="OrthoDB" id="3176171at2759"/>
<feature type="compositionally biased region" description="Low complexity" evidence="9">
    <location>
        <begin position="698"/>
        <end position="714"/>
    </location>
</feature>
<dbReference type="InterPro" id="IPR001752">
    <property type="entry name" value="Kinesin_motor_dom"/>
</dbReference>
<dbReference type="GO" id="GO:0051231">
    <property type="term" value="P:spindle elongation"/>
    <property type="evidence" value="ECO:0007669"/>
    <property type="project" value="TreeGrafter"/>
</dbReference>
<dbReference type="GO" id="GO:0008017">
    <property type="term" value="F:microtubule binding"/>
    <property type="evidence" value="ECO:0007669"/>
    <property type="project" value="InterPro"/>
</dbReference>
<dbReference type="InterPro" id="IPR019821">
    <property type="entry name" value="Kinesin_motor_CS"/>
</dbReference>
<accession>A0A1D1VPA7</accession>
<dbReference type="GO" id="GO:0005874">
    <property type="term" value="C:microtubule"/>
    <property type="evidence" value="ECO:0007669"/>
    <property type="project" value="UniProtKB-KW"/>
</dbReference>
<evidence type="ECO:0000256" key="9">
    <source>
        <dbReference type="SAM" id="MobiDB-lite"/>
    </source>
</evidence>
<dbReference type="Gene3D" id="3.40.850.10">
    <property type="entry name" value="Kinesin motor domain"/>
    <property type="match status" value="1"/>
</dbReference>
<dbReference type="PROSITE" id="PS00411">
    <property type="entry name" value="KINESIN_MOTOR_1"/>
    <property type="match status" value="1"/>
</dbReference>
<name>A0A1D1VPA7_RAMVA</name>
<dbReference type="STRING" id="947166.A0A1D1VPA7"/>
<dbReference type="InterPro" id="IPR036961">
    <property type="entry name" value="Kinesin_motor_dom_sf"/>
</dbReference>
<keyword evidence="2" id="KW-0963">Cytoplasm</keyword>
<keyword evidence="5" id="KW-0175">Coiled coil</keyword>
<evidence type="ECO:0000259" key="10">
    <source>
        <dbReference type="PROSITE" id="PS50067"/>
    </source>
</evidence>
<evidence type="ECO:0000256" key="4">
    <source>
        <dbReference type="ARBA" id="ARBA00022840"/>
    </source>
</evidence>
<comment type="similarity">
    <text evidence="7 8">Belongs to the TRAFAC class myosin-kinesin ATPase superfamily. Kinesin family.</text>
</comment>
<dbReference type="GO" id="GO:0005875">
    <property type="term" value="C:microtubule associated complex"/>
    <property type="evidence" value="ECO:0007669"/>
    <property type="project" value="TreeGrafter"/>
</dbReference>
<dbReference type="InterPro" id="IPR027417">
    <property type="entry name" value="P-loop_NTPase"/>
</dbReference>
<keyword evidence="12" id="KW-1185">Reference proteome</keyword>
<dbReference type="AlphaFoldDB" id="A0A1D1VPA7"/>
<feature type="binding site" evidence="7">
    <location>
        <begin position="94"/>
        <end position="101"/>
    </location>
    <ligand>
        <name>ATP</name>
        <dbReference type="ChEBI" id="CHEBI:30616"/>
    </ligand>
</feature>
<dbReference type="GO" id="GO:0007052">
    <property type="term" value="P:mitotic spindle organization"/>
    <property type="evidence" value="ECO:0007669"/>
    <property type="project" value="TreeGrafter"/>
</dbReference>
<dbReference type="SUPFAM" id="SSF52540">
    <property type="entry name" value="P-loop containing nucleoside triphosphate hydrolases"/>
    <property type="match status" value="1"/>
</dbReference>
<feature type="region of interest" description="Disordered" evidence="9">
    <location>
        <begin position="473"/>
        <end position="493"/>
    </location>
</feature>